<evidence type="ECO:0008006" key="5">
    <source>
        <dbReference type="Google" id="ProtNLM"/>
    </source>
</evidence>
<organism evidence="3 4">
    <name type="scientific">Ramlibacter pinisoli</name>
    <dbReference type="NCBI Taxonomy" id="2682844"/>
    <lineage>
        <taxon>Bacteria</taxon>
        <taxon>Pseudomonadati</taxon>
        <taxon>Pseudomonadota</taxon>
        <taxon>Betaproteobacteria</taxon>
        <taxon>Burkholderiales</taxon>
        <taxon>Comamonadaceae</taxon>
        <taxon>Ramlibacter</taxon>
    </lineage>
</organism>
<gene>
    <name evidence="3" type="ORF">GON04_21685</name>
</gene>
<dbReference type="AlphaFoldDB" id="A0A6N8IZ26"/>
<feature type="region of interest" description="Disordered" evidence="1">
    <location>
        <begin position="64"/>
        <end position="87"/>
    </location>
</feature>
<dbReference type="Proteomes" id="UP000469385">
    <property type="component" value="Unassembled WGS sequence"/>
</dbReference>
<dbReference type="RefSeq" id="WP_157400078.1">
    <property type="nucleotide sequence ID" value="NZ_WSEL01000009.1"/>
</dbReference>
<evidence type="ECO:0000256" key="2">
    <source>
        <dbReference type="SAM" id="SignalP"/>
    </source>
</evidence>
<name>A0A6N8IZ26_9BURK</name>
<keyword evidence="4" id="KW-1185">Reference proteome</keyword>
<dbReference type="EMBL" id="WSEL01000009">
    <property type="protein sequence ID" value="MVQ32087.1"/>
    <property type="molecule type" value="Genomic_DNA"/>
</dbReference>
<feature type="signal peptide" evidence="2">
    <location>
        <begin position="1"/>
        <end position="28"/>
    </location>
</feature>
<reference evidence="3 4" key="1">
    <citation type="submission" date="2019-12" db="EMBL/GenBank/DDBJ databases">
        <authorList>
            <person name="Huq M.A."/>
        </authorList>
    </citation>
    <scope>NUCLEOTIDE SEQUENCE [LARGE SCALE GENOMIC DNA]</scope>
    <source>
        <strain evidence="3 4">MAH-25</strain>
    </source>
</reference>
<sequence>MNRRTILTGSLMTALGLGAGLLGPQATAAEPTVAGTWVLNVPASRSTDPMPKSATRTYELVRNSERMTGSVDTADGKDSPSQDPGVDTVVLTPIDARTVSFVTKLARKSVYSGTRIISEDGKTMSLTTKGVNPAGKPFESTMVFDRH</sequence>
<protein>
    <recommendedName>
        <fullName evidence="5">Lipocalin-like domain-containing protein</fullName>
    </recommendedName>
</protein>
<comment type="caution">
    <text evidence="3">The sequence shown here is derived from an EMBL/GenBank/DDBJ whole genome shotgun (WGS) entry which is preliminary data.</text>
</comment>
<dbReference type="InterPro" id="IPR006311">
    <property type="entry name" value="TAT_signal"/>
</dbReference>
<evidence type="ECO:0000313" key="4">
    <source>
        <dbReference type="Proteomes" id="UP000469385"/>
    </source>
</evidence>
<dbReference type="PROSITE" id="PS51318">
    <property type="entry name" value="TAT"/>
    <property type="match status" value="1"/>
</dbReference>
<evidence type="ECO:0000313" key="3">
    <source>
        <dbReference type="EMBL" id="MVQ32087.1"/>
    </source>
</evidence>
<proteinExistence type="predicted"/>
<evidence type="ECO:0000256" key="1">
    <source>
        <dbReference type="SAM" id="MobiDB-lite"/>
    </source>
</evidence>
<accession>A0A6N8IZ26</accession>
<feature type="chain" id="PRO_5027108250" description="Lipocalin-like domain-containing protein" evidence="2">
    <location>
        <begin position="29"/>
        <end position="147"/>
    </location>
</feature>
<keyword evidence="2" id="KW-0732">Signal</keyword>